<keyword evidence="3" id="KW-0808">Transferase</keyword>
<dbReference type="RefSeq" id="WP_114380910.1">
    <property type="nucleotide sequence ID" value="NZ_QPJD01000008.1"/>
</dbReference>
<dbReference type="PANTHER" id="PTHR46390:SF1">
    <property type="entry name" value="MANNOSE-1-PHOSPHATE GUANYLYLTRANSFERASE"/>
    <property type="match status" value="1"/>
</dbReference>
<dbReference type="OrthoDB" id="2502204at2"/>
<dbReference type="Proteomes" id="UP000252415">
    <property type="component" value="Unassembled WGS sequence"/>
</dbReference>
<feature type="domain" description="Mannose-6-phosphate isomerase type II C-terminal" evidence="2">
    <location>
        <begin position="343"/>
        <end position="446"/>
    </location>
</feature>
<dbReference type="PANTHER" id="PTHR46390">
    <property type="entry name" value="MANNOSE-1-PHOSPHATE GUANYLYLTRANSFERASE"/>
    <property type="match status" value="1"/>
</dbReference>
<dbReference type="SUPFAM" id="SSF53448">
    <property type="entry name" value="Nucleotide-diphospho-sugar transferases"/>
    <property type="match status" value="1"/>
</dbReference>
<keyword evidence="4" id="KW-1185">Reference proteome</keyword>
<protein>
    <submittedName>
        <fullName evidence="3">Mannose-1-phosphate guanylyltransferase</fullName>
    </submittedName>
</protein>
<dbReference type="Pfam" id="PF01050">
    <property type="entry name" value="MannoseP_isomer"/>
    <property type="match status" value="1"/>
</dbReference>
<dbReference type="GO" id="GO:0004475">
    <property type="term" value="F:mannose-1-phosphate guanylyltransferase (GTP) activity"/>
    <property type="evidence" value="ECO:0007669"/>
    <property type="project" value="TreeGrafter"/>
</dbReference>
<reference evidence="3 4" key="1">
    <citation type="submission" date="2018-07" db="EMBL/GenBank/DDBJ databases">
        <title>Genomic Encyclopedia of Type Strains, Phase III (KMG-III): the genomes of soil and plant-associated and newly described type strains.</title>
        <authorList>
            <person name="Whitman W."/>
        </authorList>
    </citation>
    <scope>NUCLEOTIDE SEQUENCE [LARGE SCALE GENOMIC DNA]</scope>
    <source>
        <strain evidence="3 4">CECT 7506</strain>
    </source>
</reference>
<organism evidence="3 4">
    <name type="scientific">Paenibacillus prosopidis</name>
    <dbReference type="NCBI Taxonomy" id="630520"/>
    <lineage>
        <taxon>Bacteria</taxon>
        <taxon>Bacillati</taxon>
        <taxon>Bacillota</taxon>
        <taxon>Bacilli</taxon>
        <taxon>Bacillales</taxon>
        <taxon>Paenibacillaceae</taxon>
        <taxon>Paenibacillus</taxon>
    </lineage>
</organism>
<evidence type="ECO:0000313" key="3">
    <source>
        <dbReference type="EMBL" id="RCW47558.1"/>
    </source>
</evidence>
<dbReference type="Gene3D" id="2.60.120.10">
    <property type="entry name" value="Jelly Rolls"/>
    <property type="match status" value="1"/>
</dbReference>
<dbReference type="InterPro" id="IPR011051">
    <property type="entry name" value="RmlC_Cupin_sf"/>
</dbReference>
<keyword evidence="3" id="KW-0548">Nucleotidyltransferase</keyword>
<proteinExistence type="predicted"/>
<feature type="domain" description="Nucleotidyl transferase" evidence="1">
    <location>
        <begin position="3"/>
        <end position="270"/>
    </location>
</feature>
<dbReference type="GO" id="GO:0005976">
    <property type="term" value="P:polysaccharide metabolic process"/>
    <property type="evidence" value="ECO:0007669"/>
    <property type="project" value="InterPro"/>
</dbReference>
<dbReference type="InterPro" id="IPR051161">
    <property type="entry name" value="Mannose-6P_isomerase_type2"/>
</dbReference>
<dbReference type="AlphaFoldDB" id="A0A368W2Q8"/>
<dbReference type="SUPFAM" id="SSF51182">
    <property type="entry name" value="RmlC-like cupins"/>
    <property type="match status" value="1"/>
</dbReference>
<sequence>MKIILLSGGSGRRLWPLSNGNRAKQYLTVLKAPNGGKESMLQRLWRQLDEAGLQEHTRISTCRQQVELVQRQAGANAPLIIEPDQRDTFPAAALAAAYLYSIAGVSLSETVIIMPVDAYVESDFFSCIRSLPKLLGESKSELMMVGTRPGFPAEQYGYIVPEKKQNADVEGVLGHKVRAFKEKPYEDEAKSLITDGALWNSGIYAFQLDFMISMLMELGLSIHYDELYKQYFKLPKSSFESEVTQKTSSRSVVCYDGTWKDLGSWKTLSEEISCQQLGLGEVSDDCEQSQLINELNIPISIIGLNHIIVAASPDGILVASKDAGSLINAKLQRMNERPKYEERRWGFHKIIETGVLPSGLQMVTKRKFIAAGQNISYQMHFKRSEAWTILSGEGVLILDDAYRHVAPGDTVQIPKRSRHSLRAVTDMELIEVQTGTDIHDDDIIRLGVTWDDITSQLNLV</sequence>
<evidence type="ECO:0000259" key="2">
    <source>
        <dbReference type="Pfam" id="PF01050"/>
    </source>
</evidence>
<evidence type="ECO:0000313" key="4">
    <source>
        <dbReference type="Proteomes" id="UP000252415"/>
    </source>
</evidence>
<dbReference type="InterPro" id="IPR001538">
    <property type="entry name" value="Man6P_isomerase-2_C"/>
</dbReference>
<dbReference type="GO" id="GO:0009298">
    <property type="term" value="P:GDP-mannose biosynthetic process"/>
    <property type="evidence" value="ECO:0007669"/>
    <property type="project" value="TreeGrafter"/>
</dbReference>
<evidence type="ECO:0000259" key="1">
    <source>
        <dbReference type="Pfam" id="PF00483"/>
    </source>
</evidence>
<accession>A0A368W2Q8</accession>
<dbReference type="InterPro" id="IPR005835">
    <property type="entry name" value="NTP_transferase_dom"/>
</dbReference>
<comment type="caution">
    <text evidence="3">The sequence shown here is derived from an EMBL/GenBank/DDBJ whole genome shotgun (WGS) entry which is preliminary data.</text>
</comment>
<dbReference type="CDD" id="cd02213">
    <property type="entry name" value="cupin_PMI_typeII_C"/>
    <property type="match status" value="1"/>
</dbReference>
<dbReference type="InterPro" id="IPR014710">
    <property type="entry name" value="RmlC-like_jellyroll"/>
</dbReference>
<name>A0A368W2Q8_9BACL</name>
<dbReference type="InterPro" id="IPR029044">
    <property type="entry name" value="Nucleotide-diphossugar_trans"/>
</dbReference>
<dbReference type="EMBL" id="QPJD01000008">
    <property type="protein sequence ID" value="RCW47558.1"/>
    <property type="molecule type" value="Genomic_DNA"/>
</dbReference>
<gene>
    <name evidence="3" type="ORF">DFP97_108173</name>
</gene>
<dbReference type="Pfam" id="PF00483">
    <property type="entry name" value="NTP_transferase"/>
    <property type="match status" value="1"/>
</dbReference>
<dbReference type="Gene3D" id="3.90.550.10">
    <property type="entry name" value="Spore Coat Polysaccharide Biosynthesis Protein SpsA, Chain A"/>
    <property type="match status" value="1"/>
</dbReference>